<evidence type="ECO:0000256" key="2">
    <source>
        <dbReference type="SAM" id="MobiDB-lite"/>
    </source>
</evidence>
<feature type="coiled-coil region" evidence="1">
    <location>
        <begin position="125"/>
        <end position="152"/>
    </location>
</feature>
<dbReference type="AlphaFoldDB" id="A0A0G3X3N2"/>
<sequence length="500" mass="54645">MTVATMQEAFANAETIDLWPVPDMTLVDNGRRPAVPMPSQLFGPAWSIIEQVAESTATAPDYAAIAYLSAAASVIGGKRRVSPYGMDWTEPCILWCAALGDPSSRKSAPLDMMTKPLWAIRQDAREDYDAARRSWQADCERAKAERSKWQEEVKKVAGTTEPCPPMPVLAVEPEEPHERCPIISDVTPEAAVSVLAGNPQGVLCYNDELAGWLESFDKYTSGGRPFWLSAYGGRPHSVTRKGSGSVHVDFCGISVLGSIQPDKIVPLMGGANDGLVPRIIWAWPEKMLPRRPSERVNTTRLEAAYQRLEMLGWGTDAEGKQAPVVLPLAPSGATMFEKWDAENSATSGDGGNLNEAFVGKMSGAVLRLALVAELTGWAFNGGEEPHVVSDASLAAAIKWVEGYAKPMAARVYGDAAVPEAERNAALLARYIRRERLSLVNLRELRRSPHKPHLKPLQPKGALEDAVELLENASWLRPEWHREGGPGQPRKDYIVNPKVLK</sequence>
<dbReference type="KEGG" id="amx:AM2010_25"/>
<proteinExistence type="predicted"/>
<protein>
    <recommendedName>
        <fullName evidence="5">DUF3987 domain-containing protein</fullName>
    </recommendedName>
</protein>
<feature type="compositionally biased region" description="Basic and acidic residues" evidence="2">
    <location>
        <begin position="479"/>
        <end position="492"/>
    </location>
</feature>
<dbReference type="Pfam" id="PF13148">
    <property type="entry name" value="DUF3987"/>
    <property type="match status" value="1"/>
</dbReference>
<dbReference type="RefSeq" id="WP_053043803.1">
    <property type="nucleotide sequence ID" value="NZ_CP011805.1"/>
</dbReference>
<feature type="region of interest" description="Disordered" evidence="2">
    <location>
        <begin position="479"/>
        <end position="500"/>
    </location>
</feature>
<keyword evidence="1" id="KW-0175">Coiled coil</keyword>
<name>A0A0G3X3N2_9SPHN</name>
<gene>
    <name evidence="3" type="ORF">AM2010_25</name>
</gene>
<evidence type="ECO:0000256" key="1">
    <source>
        <dbReference type="SAM" id="Coils"/>
    </source>
</evidence>
<dbReference type="EMBL" id="CP011805">
    <property type="protein sequence ID" value="AKM06120.1"/>
    <property type="molecule type" value="Genomic_DNA"/>
</dbReference>
<evidence type="ECO:0008006" key="5">
    <source>
        <dbReference type="Google" id="ProtNLM"/>
    </source>
</evidence>
<keyword evidence="4" id="KW-1185">Reference proteome</keyword>
<dbReference type="STRING" id="543877.AM2010_25"/>
<organism evidence="3 4">
    <name type="scientific">Pelagerythrobacter marensis</name>
    <dbReference type="NCBI Taxonomy" id="543877"/>
    <lineage>
        <taxon>Bacteria</taxon>
        <taxon>Pseudomonadati</taxon>
        <taxon>Pseudomonadota</taxon>
        <taxon>Alphaproteobacteria</taxon>
        <taxon>Sphingomonadales</taxon>
        <taxon>Erythrobacteraceae</taxon>
        <taxon>Pelagerythrobacter</taxon>
    </lineage>
</organism>
<dbReference type="Proteomes" id="UP000037643">
    <property type="component" value="Chromosome"/>
</dbReference>
<dbReference type="InterPro" id="IPR025048">
    <property type="entry name" value="DUF3987"/>
</dbReference>
<evidence type="ECO:0000313" key="4">
    <source>
        <dbReference type="Proteomes" id="UP000037643"/>
    </source>
</evidence>
<evidence type="ECO:0000313" key="3">
    <source>
        <dbReference type="EMBL" id="AKM06120.1"/>
    </source>
</evidence>
<dbReference type="OrthoDB" id="5453446at2"/>
<reference evidence="3 4" key="1">
    <citation type="submission" date="2015-06" db="EMBL/GenBank/DDBJ databases">
        <authorList>
            <person name="Kim K.M."/>
        </authorList>
    </citation>
    <scope>NUCLEOTIDE SEQUENCE [LARGE SCALE GENOMIC DNA]</scope>
    <source>
        <strain evidence="3 4">KCTC 22370</strain>
    </source>
</reference>
<dbReference type="PATRIC" id="fig|543877.4.peg.26"/>
<accession>A0A0G3X3N2</accession>